<evidence type="ECO:0000313" key="1">
    <source>
        <dbReference type="EMBL" id="MBV6340873.1"/>
    </source>
</evidence>
<comment type="caution">
    <text evidence="1">The sequence shown here is derived from an EMBL/GenBank/DDBJ whole genome shotgun (WGS) entry which is preliminary data.</text>
</comment>
<dbReference type="EMBL" id="JABXWD010000053">
    <property type="protein sequence ID" value="MBV6340873.1"/>
    <property type="molecule type" value="Genomic_DNA"/>
</dbReference>
<name>A0ABS6RW69_9BACT</name>
<evidence type="ECO:0000313" key="2">
    <source>
        <dbReference type="Proteomes" id="UP001196980"/>
    </source>
</evidence>
<keyword evidence="2" id="KW-1185">Reference proteome</keyword>
<reference evidence="1 2" key="1">
    <citation type="journal article" date="2020" name="J Geophys Res Biogeosci">
        <title>Magnetotaxis as an Adaptation to Enable Bacterial Shuttling of Microbial Sulfur and Sulfur Cycling Across Aquatic Oxic#Anoxic Interfaces.</title>
        <authorList>
            <person name="Li J."/>
            <person name="Liu P."/>
            <person name="Wang J."/>
            <person name="Roberts A.P."/>
            <person name="Pan Y."/>
        </authorList>
    </citation>
    <scope>NUCLEOTIDE SEQUENCE [LARGE SCALE GENOMIC DNA]</scope>
    <source>
        <strain evidence="1 2">MYR-1_YQ</strain>
    </source>
</reference>
<sequence>MIEPLTFTRNKVIFDYASVFCKTNDELLQSELFDEILRRFIDRLEQKESPLFTFFKQNVTFNKNGELVDFLIGMFRLLVSHKIDEVVKFKAEYNSVLSDTESMLEFIEEMYNYWRRFERFMYMEAPKRSQYTRQGIHHEQFIQSHVDLRKMIIGVYRQVRENLTGKNPRTYRQLPAGVNMGMLLEGIEWDCPDYLSAIKNIPFVRLTLMEAPLILYPKVTKRKGAFQEVQQIYDEMLQLQTDQFIAFPAKIGELLAFIYFHYDFISQGLSLCNLFEIAEYEEMEGKRPDIILLFGVDEMKYPHNTVYIDDAKNSLMVGFARHTEEIDYFGYFKKFALTMHNLVMMKRNRLPVHGAMFHLQLKTGATASVVIVGDSGAGKSETLEAFRAHCEDYVNGIKIIFDDMGSLGINDQGEVVGYGTEIGAFVRLDDLQPGYAYEEIDRSIFMNPDKTNARLIIPVTTYHNIVKGFKVDIVLYANNYENVTEENKLIELFDTPDEAICVFKSGHRLAKGTTDEKGIVRTYFANPFGPPQRKEAHEKIAKSYFAKFFELGLKVGQIRTRLGIEGFEQEGPKAAALALIDVIKDMAKA</sequence>
<organism evidence="1 2">
    <name type="scientific">Candidatus Magnetobacterium casense</name>
    <dbReference type="NCBI Taxonomy" id="1455061"/>
    <lineage>
        <taxon>Bacteria</taxon>
        <taxon>Pseudomonadati</taxon>
        <taxon>Nitrospirota</taxon>
        <taxon>Thermodesulfovibrionia</taxon>
        <taxon>Thermodesulfovibrionales</taxon>
        <taxon>Candidatus Magnetobacteriaceae</taxon>
        <taxon>Candidatus Magnetobacterium</taxon>
    </lineage>
</organism>
<proteinExistence type="predicted"/>
<dbReference type="RefSeq" id="WP_218251489.1">
    <property type="nucleotide sequence ID" value="NZ_JABXWD010000053.1"/>
</dbReference>
<protein>
    <submittedName>
        <fullName evidence="1">Phosphoenolpyruvate carboxykinase</fullName>
    </submittedName>
</protein>
<dbReference type="Proteomes" id="UP001196980">
    <property type="component" value="Unassembled WGS sequence"/>
</dbReference>
<accession>A0ABS6RW69</accession>
<gene>
    <name evidence="1" type="ORF">HWQ67_04685</name>
</gene>